<evidence type="ECO:0000256" key="3">
    <source>
        <dbReference type="SAM" id="Phobius"/>
    </source>
</evidence>
<organism evidence="5 6">
    <name type="scientific">Ophiocordyceps unilateralis</name>
    <name type="common">Zombie-ant fungus</name>
    <name type="synonym">Torrubia unilateralis</name>
    <dbReference type="NCBI Taxonomy" id="268505"/>
    <lineage>
        <taxon>Eukaryota</taxon>
        <taxon>Fungi</taxon>
        <taxon>Dikarya</taxon>
        <taxon>Ascomycota</taxon>
        <taxon>Pezizomycotina</taxon>
        <taxon>Sordariomycetes</taxon>
        <taxon>Hypocreomycetidae</taxon>
        <taxon>Hypocreales</taxon>
        <taxon>Ophiocordycipitaceae</taxon>
        <taxon>Ophiocordyceps</taxon>
    </lineage>
</organism>
<dbReference type="InterPro" id="IPR018253">
    <property type="entry name" value="DnaJ_domain_CS"/>
</dbReference>
<dbReference type="PROSITE" id="PS50076">
    <property type="entry name" value="DNAJ_2"/>
    <property type="match status" value="1"/>
</dbReference>
<dbReference type="PANTHER" id="PTHR44145">
    <property type="entry name" value="DNAJ HOMOLOG SUBFAMILY A MEMBER 3, MITOCHONDRIAL"/>
    <property type="match status" value="1"/>
</dbReference>
<evidence type="ECO:0000313" key="5">
    <source>
        <dbReference type="EMBL" id="PFH61821.1"/>
    </source>
</evidence>
<dbReference type="STRING" id="268505.A0A2A9PLA4"/>
<keyword evidence="3" id="KW-0812">Transmembrane</keyword>
<feature type="compositionally biased region" description="Low complexity" evidence="2">
    <location>
        <begin position="120"/>
        <end position="131"/>
    </location>
</feature>
<feature type="region of interest" description="Disordered" evidence="2">
    <location>
        <begin position="114"/>
        <end position="262"/>
    </location>
</feature>
<dbReference type="InterPro" id="IPR001623">
    <property type="entry name" value="DnaJ_domain"/>
</dbReference>
<evidence type="ECO:0000259" key="4">
    <source>
        <dbReference type="PROSITE" id="PS50076"/>
    </source>
</evidence>
<feature type="domain" description="J" evidence="4">
    <location>
        <begin position="54"/>
        <end position="119"/>
    </location>
</feature>
<feature type="transmembrane region" description="Helical" evidence="3">
    <location>
        <begin position="266"/>
        <end position="284"/>
    </location>
</feature>
<feature type="compositionally biased region" description="Basic and acidic residues" evidence="2">
    <location>
        <begin position="230"/>
        <end position="239"/>
    </location>
</feature>
<dbReference type="Pfam" id="PF00226">
    <property type="entry name" value="DnaJ"/>
    <property type="match status" value="1"/>
</dbReference>
<comment type="caution">
    <text evidence="5">The sequence shown here is derived from an EMBL/GenBank/DDBJ whole genome shotgun (WGS) entry which is preliminary data.</text>
</comment>
<protein>
    <recommendedName>
        <fullName evidence="4">J domain-containing protein</fullName>
    </recommendedName>
</protein>
<evidence type="ECO:0000313" key="6">
    <source>
        <dbReference type="Proteomes" id="UP000037136"/>
    </source>
</evidence>
<keyword evidence="1" id="KW-0143">Chaperone</keyword>
<dbReference type="InterPro" id="IPR036869">
    <property type="entry name" value="J_dom_sf"/>
</dbReference>
<reference evidence="5 6" key="1">
    <citation type="journal article" date="2015" name="BMC Genomics">
        <title>Gene expression during zombie ant biting behavior reflects the complexity underlying fungal parasitic behavioral manipulation.</title>
        <authorList>
            <person name="de Bekker C."/>
            <person name="Ohm R.A."/>
            <person name="Loreto R.G."/>
            <person name="Sebastian A."/>
            <person name="Albert I."/>
            <person name="Merrow M."/>
            <person name="Brachmann A."/>
            <person name="Hughes D.P."/>
        </authorList>
    </citation>
    <scope>NUCLEOTIDE SEQUENCE [LARGE SCALE GENOMIC DNA]</scope>
    <source>
        <strain evidence="5 6">SC16a</strain>
    </source>
</reference>
<proteinExistence type="predicted"/>
<keyword evidence="3" id="KW-0472">Membrane</keyword>
<dbReference type="SMART" id="SM00271">
    <property type="entry name" value="DnaJ"/>
    <property type="match status" value="1"/>
</dbReference>
<dbReference type="CDD" id="cd06257">
    <property type="entry name" value="DnaJ"/>
    <property type="match status" value="1"/>
</dbReference>
<accession>A0A2A9PLA4</accession>
<evidence type="ECO:0000256" key="1">
    <source>
        <dbReference type="ARBA" id="ARBA00023186"/>
    </source>
</evidence>
<reference evidence="5 6" key="2">
    <citation type="journal article" date="2017" name="Sci. Rep.">
        <title>Ant-infecting Ophiocordyceps genomes reveal a high diversity of potential behavioral manipulation genes and a possible major role for enterotoxins.</title>
        <authorList>
            <person name="de Bekker C."/>
            <person name="Ohm R.A."/>
            <person name="Evans H.C."/>
            <person name="Brachmann A."/>
            <person name="Hughes D.P."/>
        </authorList>
    </citation>
    <scope>NUCLEOTIDE SEQUENCE [LARGE SCALE GENOMIC DNA]</scope>
    <source>
        <strain evidence="5 6">SC16a</strain>
    </source>
</reference>
<keyword evidence="3" id="KW-1133">Transmembrane helix</keyword>
<dbReference type="AlphaFoldDB" id="A0A2A9PLA4"/>
<dbReference type="OrthoDB" id="10250354at2759"/>
<dbReference type="PANTHER" id="PTHR44145:SF3">
    <property type="entry name" value="DNAJ HOMOLOG SUBFAMILY A MEMBER 3, MITOCHONDRIAL"/>
    <property type="match status" value="1"/>
</dbReference>
<dbReference type="PROSITE" id="PS00636">
    <property type="entry name" value="DNAJ_1"/>
    <property type="match status" value="1"/>
</dbReference>
<dbReference type="Gene3D" id="1.10.287.110">
    <property type="entry name" value="DnaJ domain"/>
    <property type="match status" value="1"/>
</dbReference>
<sequence length="297" mass="33055">MPPPSPLRIVATTWMPAARHRRCCCYRRLLHVSRTLFQEAGAGAGAGGVAAAQDLYGRLRVRRDASTAEIKRSFYALSKTHHPDVNRSNPDASTTFSLLADAYATLSDPVRRAAYDGTLSPPASSKPASPSLTRRRTTTFRGPAPSFYRNGGWGLHAAARRRAHEESTGFRSRSPSADDDPPSSAGSRRDGEPFPRQPGMGPGQYPFRFSEHDPISHPPPPHFNRQAHTRTHEREDQRRWQRSRRSRASDLDGQEFEPETGPAGNFLIVATILGATLFAPFVYLQFSRLDFRPRDSH</sequence>
<dbReference type="Proteomes" id="UP000037136">
    <property type="component" value="Unassembled WGS sequence"/>
</dbReference>
<name>A0A2A9PLA4_OPHUN</name>
<dbReference type="PRINTS" id="PR00625">
    <property type="entry name" value="JDOMAIN"/>
</dbReference>
<dbReference type="InterPro" id="IPR051938">
    <property type="entry name" value="Apopto_cytoskel_mod"/>
</dbReference>
<dbReference type="EMBL" id="LAZP02000053">
    <property type="protein sequence ID" value="PFH61821.1"/>
    <property type="molecule type" value="Genomic_DNA"/>
</dbReference>
<dbReference type="SUPFAM" id="SSF46565">
    <property type="entry name" value="Chaperone J-domain"/>
    <property type="match status" value="1"/>
</dbReference>
<gene>
    <name evidence="5" type="ORF">XA68_16155</name>
</gene>
<keyword evidence="6" id="KW-1185">Reference proteome</keyword>
<evidence type="ECO:0000256" key="2">
    <source>
        <dbReference type="SAM" id="MobiDB-lite"/>
    </source>
</evidence>